<evidence type="ECO:0000313" key="3">
    <source>
        <dbReference type="Proteomes" id="UP001066276"/>
    </source>
</evidence>
<proteinExistence type="predicted"/>
<organism evidence="2 3">
    <name type="scientific">Pleurodeles waltl</name>
    <name type="common">Iberian ribbed newt</name>
    <dbReference type="NCBI Taxonomy" id="8319"/>
    <lineage>
        <taxon>Eukaryota</taxon>
        <taxon>Metazoa</taxon>
        <taxon>Chordata</taxon>
        <taxon>Craniata</taxon>
        <taxon>Vertebrata</taxon>
        <taxon>Euteleostomi</taxon>
        <taxon>Amphibia</taxon>
        <taxon>Batrachia</taxon>
        <taxon>Caudata</taxon>
        <taxon>Salamandroidea</taxon>
        <taxon>Salamandridae</taxon>
        <taxon>Pleurodelinae</taxon>
        <taxon>Pleurodeles</taxon>
    </lineage>
</organism>
<feature type="compositionally biased region" description="Polar residues" evidence="1">
    <location>
        <begin position="81"/>
        <end position="94"/>
    </location>
</feature>
<protein>
    <submittedName>
        <fullName evidence="2">Uncharacterized protein</fullName>
    </submittedName>
</protein>
<feature type="region of interest" description="Disordered" evidence="1">
    <location>
        <begin position="58"/>
        <end position="104"/>
    </location>
</feature>
<dbReference type="Proteomes" id="UP001066276">
    <property type="component" value="Chromosome 8"/>
</dbReference>
<accession>A0AAV7NZA7</accession>
<gene>
    <name evidence="2" type="ORF">NDU88_007918</name>
</gene>
<dbReference type="AlphaFoldDB" id="A0AAV7NZA7"/>
<dbReference type="EMBL" id="JANPWB010000012">
    <property type="protein sequence ID" value="KAJ1119733.1"/>
    <property type="molecule type" value="Genomic_DNA"/>
</dbReference>
<sequence length="104" mass="11550">MYLYSLNYFMNKEVTYLYRLCGLKILNKIGDELTSLPRLHPVVILYFTIALLRAHATRPANASARSSTDPEEPLGAEEDATSPQKTGLSLSSVDENADCRKSIA</sequence>
<evidence type="ECO:0000256" key="1">
    <source>
        <dbReference type="SAM" id="MobiDB-lite"/>
    </source>
</evidence>
<evidence type="ECO:0000313" key="2">
    <source>
        <dbReference type="EMBL" id="KAJ1119733.1"/>
    </source>
</evidence>
<reference evidence="2" key="1">
    <citation type="journal article" date="2022" name="bioRxiv">
        <title>Sequencing and chromosome-scale assembly of the giantPleurodeles waltlgenome.</title>
        <authorList>
            <person name="Brown T."/>
            <person name="Elewa A."/>
            <person name="Iarovenko S."/>
            <person name="Subramanian E."/>
            <person name="Araus A.J."/>
            <person name="Petzold A."/>
            <person name="Susuki M."/>
            <person name="Suzuki K.-i.T."/>
            <person name="Hayashi T."/>
            <person name="Toyoda A."/>
            <person name="Oliveira C."/>
            <person name="Osipova E."/>
            <person name="Leigh N.D."/>
            <person name="Simon A."/>
            <person name="Yun M.H."/>
        </authorList>
    </citation>
    <scope>NUCLEOTIDE SEQUENCE</scope>
    <source>
        <strain evidence="2">20211129_DDA</strain>
        <tissue evidence="2">Liver</tissue>
    </source>
</reference>
<feature type="compositionally biased region" description="Acidic residues" evidence="1">
    <location>
        <begin position="69"/>
        <end position="80"/>
    </location>
</feature>
<keyword evidence="3" id="KW-1185">Reference proteome</keyword>
<comment type="caution">
    <text evidence="2">The sequence shown here is derived from an EMBL/GenBank/DDBJ whole genome shotgun (WGS) entry which is preliminary data.</text>
</comment>
<name>A0AAV7NZA7_PLEWA</name>